<sequence>MPQMMPMSWLMLFLMFLLSFFLFAVMNYYTSIHKTKTLLKKKVSSKMMIWKW</sequence>
<accession>A0A8X8RGL0</accession>
<geneLocation type="mitochondrion" evidence="1"/>
<keyword evidence="1" id="KW-0496">Mitochondrion</keyword>
<dbReference type="AlphaFoldDB" id="A0A8X8RGL0"/>
<dbReference type="EMBL" id="OM991303">
    <property type="protein sequence ID" value="URX52718.1"/>
    <property type="molecule type" value="Genomic_DNA"/>
</dbReference>
<evidence type="ECO:0000313" key="1">
    <source>
        <dbReference type="EMBL" id="URX52718.1"/>
    </source>
</evidence>
<gene>
    <name evidence="1" type="primary">ATP8</name>
</gene>
<protein>
    <submittedName>
        <fullName evidence="1">ATP synthase F0 subunit 8</fullName>
    </submittedName>
</protein>
<organism evidence="1">
    <name type="scientific">Incisitermes nr. barretti</name>
    <dbReference type="NCBI Taxonomy" id="2942756"/>
    <lineage>
        <taxon>Eukaryota</taxon>
        <taxon>Metazoa</taxon>
        <taxon>Ecdysozoa</taxon>
        <taxon>Arthropoda</taxon>
        <taxon>Hexapoda</taxon>
        <taxon>Insecta</taxon>
        <taxon>Pterygota</taxon>
        <taxon>Neoptera</taxon>
        <taxon>Polyneoptera</taxon>
        <taxon>Dictyoptera</taxon>
        <taxon>Blattodea</taxon>
        <taxon>Blattoidea</taxon>
        <taxon>Termitoidae</taxon>
        <taxon>Kalotermitidae</taxon>
        <taxon>Incisitermitinae</taxon>
        <taxon>Incisitermes</taxon>
    </lineage>
</organism>
<reference evidence="1" key="1">
    <citation type="journal article" date="2022" name="Mol. Biol. Evol.">
        <title>Molecular phylogeny reveals the past transoceanic voyages of drywood termites (Isoptera, Kalotermitidae).</title>
        <authorList>
            <person name="Bucek A."/>
            <person name="Wang M."/>
            <person name="Sobotnik J."/>
            <person name="Hellemans S."/>
            <person name="Sillam-Dusses D."/>
            <person name="Mizumoto N."/>
            <person name="Stiblik P."/>
            <person name="Clitheroe C."/>
            <person name="Lu T."/>
            <person name="Gonzalez Plaza J.J."/>
            <person name="Mohagan A."/>
            <person name="Rafanomezantsoa J.J."/>
            <person name="Fisher B."/>
            <person name="Engel M.S."/>
            <person name="Roisin Y."/>
            <person name="Evans T.A."/>
            <person name="Scheffrahn R."/>
            <person name="Bourguignon T."/>
        </authorList>
    </citation>
    <scope>NUCLEOTIDE SEQUENCE</scope>
    <source>
        <strain evidence="1">AUS111</strain>
    </source>
</reference>
<name>A0A8X8RGL0_9NEOP</name>
<proteinExistence type="predicted"/>